<gene>
    <name evidence="2" type="ORF">A2777_05050</name>
</gene>
<comment type="caution">
    <text evidence="2">The sequence shown here is derived from an EMBL/GenBank/DDBJ whole genome shotgun (WGS) entry which is preliminary data.</text>
</comment>
<proteinExistence type="predicted"/>
<dbReference type="EMBL" id="MFJF01000026">
    <property type="protein sequence ID" value="OGG05725.1"/>
    <property type="molecule type" value="Genomic_DNA"/>
</dbReference>
<feature type="domain" description="HD" evidence="1">
    <location>
        <begin position="20"/>
        <end position="89"/>
    </location>
</feature>
<dbReference type="InterPro" id="IPR006675">
    <property type="entry name" value="HDIG_dom"/>
</dbReference>
<name>A0A1F5Z028_9BACT</name>
<dbReference type="Pfam" id="PF01966">
    <property type="entry name" value="HD"/>
    <property type="match status" value="1"/>
</dbReference>
<dbReference type="NCBIfam" id="TIGR00277">
    <property type="entry name" value="HDIG"/>
    <property type="match status" value="1"/>
</dbReference>
<sequence>MDRHQAWLLLNSHMKNQNLLRHCLAVEAVMRGLAKLFGEDEDSWGIAGLVHDADYELTKDDPSNHVVTVVSWLREKGVDEKIIHAVFAHGWKFVDGCPQPQSTMEWSLYCCDELTGLIVAVALVRPDKKLSSVTAESVMRKWKTTSFAAGVDRSQIELCQEKLGIKLEDFIGVALKSMQFISKDLGL</sequence>
<dbReference type="SUPFAM" id="SSF109604">
    <property type="entry name" value="HD-domain/PDEase-like"/>
    <property type="match status" value="1"/>
</dbReference>
<evidence type="ECO:0000259" key="1">
    <source>
        <dbReference type="Pfam" id="PF01966"/>
    </source>
</evidence>
<evidence type="ECO:0000313" key="3">
    <source>
        <dbReference type="Proteomes" id="UP000177354"/>
    </source>
</evidence>
<dbReference type="PANTHER" id="PTHR38659:SF1">
    <property type="entry name" value="METAL DEPENDENT PHOSPHOHYDROLASE"/>
    <property type="match status" value="1"/>
</dbReference>
<dbReference type="PANTHER" id="PTHR38659">
    <property type="entry name" value="METAL-DEPENDENT PHOSPHOHYDROLASE"/>
    <property type="match status" value="1"/>
</dbReference>
<dbReference type="InterPro" id="IPR006674">
    <property type="entry name" value="HD_domain"/>
</dbReference>
<accession>A0A1F5Z028</accession>
<evidence type="ECO:0000313" key="2">
    <source>
        <dbReference type="EMBL" id="OGG05725.1"/>
    </source>
</evidence>
<dbReference type="AlphaFoldDB" id="A0A1F5Z028"/>
<dbReference type="Proteomes" id="UP000177354">
    <property type="component" value="Unassembled WGS sequence"/>
</dbReference>
<dbReference type="Gene3D" id="1.10.3210.10">
    <property type="entry name" value="Hypothetical protein af1432"/>
    <property type="match status" value="1"/>
</dbReference>
<organism evidence="2 3">
    <name type="scientific">Candidatus Gottesmanbacteria bacterium RIFCSPHIGHO2_01_FULL_40_15</name>
    <dbReference type="NCBI Taxonomy" id="1798376"/>
    <lineage>
        <taxon>Bacteria</taxon>
        <taxon>Candidatus Gottesmaniibacteriota</taxon>
    </lineage>
</organism>
<protein>
    <recommendedName>
        <fullName evidence="1">HD domain-containing protein</fullName>
    </recommendedName>
</protein>
<reference evidence="2 3" key="1">
    <citation type="journal article" date="2016" name="Nat. Commun.">
        <title>Thousands of microbial genomes shed light on interconnected biogeochemical processes in an aquifer system.</title>
        <authorList>
            <person name="Anantharaman K."/>
            <person name="Brown C.T."/>
            <person name="Hug L.A."/>
            <person name="Sharon I."/>
            <person name="Castelle C.J."/>
            <person name="Probst A.J."/>
            <person name="Thomas B.C."/>
            <person name="Singh A."/>
            <person name="Wilkins M.J."/>
            <person name="Karaoz U."/>
            <person name="Brodie E.L."/>
            <person name="Williams K.H."/>
            <person name="Hubbard S.S."/>
            <person name="Banfield J.F."/>
        </authorList>
    </citation>
    <scope>NUCLEOTIDE SEQUENCE [LARGE SCALE GENOMIC DNA]</scope>
</reference>